<evidence type="ECO:0000256" key="1">
    <source>
        <dbReference type="ARBA" id="ARBA00004123"/>
    </source>
</evidence>
<evidence type="ECO:0000256" key="4">
    <source>
        <dbReference type="ARBA" id="ARBA00022833"/>
    </source>
</evidence>
<evidence type="ECO:0000256" key="2">
    <source>
        <dbReference type="ARBA" id="ARBA00022723"/>
    </source>
</evidence>
<dbReference type="OrthoDB" id="1305878at2759"/>
<dbReference type="Pfam" id="PF13923">
    <property type="entry name" value="zf-C3HC4_2"/>
    <property type="match status" value="1"/>
</dbReference>
<dbReference type="GO" id="GO:0008270">
    <property type="term" value="F:zinc ion binding"/>
    <property type="evidence" value="ECO:0007669"/>
    <property type="project" value="UniProtKB-KW"/>
</dbReference>
<reference evidence="6" key="1">
    <citation type="submission" date="2020-04" db="EMBL/GenBank/DDBJ databases">
        <authorList>
            <person name="Alioto T."/>
            <person name="Alioto T."/>
            <person name="Gomez Garrido J."/>
        </authorList>
    </citation>
    <scope>NUCLEOTIDE SEQUENCE</scope>
    <source>
        <strain evidence="6">A484AB</strain>
    </source>
</reference>
<accession>A0A7D9JV84</accession>
<evidence type="ECO:0000313" key="6">
    <source>
        <dbReference type="EMBL" id="CAB4036992.1"/>
    </source>
</evidence>
<dbReference type="PROSITE" id="PS00518">
    <property type="entry name" value="ZF_RING_1"/>
    <property type="match status" value="1"/>
</dbReference>
<keyword evidence="5" id="KW-0539">Nucleus</keyword>
<protein>
    <submittedName>
        <fullName evidence="6">Polycomb group RING finger 3-like</fullName>
    </submittedName>
</protein>
<dbReference type="SUPFAM" id="SSF57850">
    <property type="entry name" value="RING/U-box"/>
    <property type="match status" value="1"/>
</dbReference>
<name>A0A7D9JV84_PARCT</name>
<organism evidence="6 7">
    <name type="scientific">Paramuricea clavata</name>
    <name type="common">Red gorgonian</name>
    <name type="synonym">Violescent sea-whip</name>
    <dbReference type="NCBI Taxonomy" id="317549"/>
    <lineage>
        <taxon>Eukaryota</taxon>
        <taxon>Metazoa</taxon>
        <taxon>Cnidaria</taxon>
        <taxon>Anthozoa</taxon>
        <taxon>Octocorallia</taxon>
        <taxon>Malacalcyonacea</taxon>
        <taxon>Plexauridae</taxon>
        <taxon>Paramuricea</taxon>
    </lineage>
</organism>
<evidence type="ECO:0000313" key="7">
    <source>
        <dbReference type="Proteomes" id="UP001152795"/>
    </source>
</evidence>
<dbReference type="AlphaFoldDB" id="A0A7D9JV84"/>
<comment type="subcellular location">
    <subcellularLocation>
        <location evidence="1">Nucleus</location>
    </subcellularLocation>
</comment>
<dbReference type="Proteomes" id="UP001152795">
    <property type="component" value="Unassembled WGS sequence"/>
</dbReference>
<comment type="caution">
    <text evidence="6">The sequence shown here is derived from an EMBL/GenBank/DDBJ whole genome shotgun (WGS) entry which is preliminary data.</text>
</comment>
<keyword evidence="3" id="KW-0863">Zinc-finger</keyword>
<feature type="non-terminal residue" evidence="6">
    <location>
        <position position="1"/>
    </location>
</feature>
<dbReference type="PROSITE" id="PS50089">
    <property type="entry name" value="ZF_RING_2"/>
    <property type="match status" value="1"/>
</dbReference>
<dbReference type="InterPro" id="IPR013083">
    <property type="entry name" value="Znf_RING/FYVE/PHD"/>
</dbReference>
<keyword evidence="4" id="KW-0862">Zinc</keyword>
<dbReference type="Gene3D" id="3.10.20.90">
    <property type="entry name" value="Phosphatidylinositol 3-kinase Catalytic Subunit, Chain A, domain 1"/>
    <property type="match status" value="1"/>
</dbReference>
<gene>
    <name evidence="6" type="ORF">PACLA_8A033900</name>
</gene>
<dbReference type="Gene3D" id="3.30.40.10">
    <property type="entry name" value="Zinc/RING finger domain, C3HC4 (zinc finger)"/>
    <property type="match status" value="1"/>
</dbReference>
<evidence type="ECO:0000256" key="5">
    <source>
        <dbReference type="ARBA" id="ARBA00023242"/>
    </source>
</evidence>
<proteinExistence type="predicted"/>
<dbReference type="PANTHER" id="PTHR45893">
    <property type="entry name" value="POLYCOMB GROUP RING FINGER PROTEIN"/>
    <property type="match status" value="1"/>
</dbReference>
<dbReference type="SMART" id="SM00184">
    <property type="entry name" value="RING"/>
    <property type="match status" value="1"/>
</dbReference>
<keyword evidence="7" id="KW-1185">Reference proteome</keyword>
<dbReference type="InterPro" id="IPR001841">
    <property type="entry name" value="Znf_RING"/>
</dbReference>
<dbReference type="InterPro" id="IPR051507">
    <property type="entry name" value="PcG_RING_finger"/>
</dbReference>
<keyword evidence="2" id="KW-0479">Metal-binding</keyword>
<evidence type="ECO:0000256" key="3">
    <source>
        <dbReference type="ARBA" id="ARBA00022771"/>
    </source>
</evidence>
<sequence length="181" mass="21430">MEQRIKMKELNEFITCSICSGYLINASTVTECLHTFCRSCIVKHLEENTHCPKCEKVIHHSHPMNYLRLDRTMQDVVYKLVPSLQNREKKREDKFKRKNNPTAKSKAKSHNSLLSKSYKRKNDYHRNDEQVAICLECQRLPENKRSIQPLKRKYLRLSSQATVQILRKYVAKKLKLKSHTD</sequence>
<dbReference type="InterPro" id="IPR017907">
    <property type="entry name" value="Znf_RING_CS"/>
</dbReference>
<dbReference type="FunFam" id="3.30.40.10:FF:000033">
    <property type="entry name" value="Polycomb group RING finger protein 3"/>
    <property type="match status" value="1"/>
</dbReference>
<dbReference type="EMBL" id="CACRXK020022619">
    <property type="protein sequence ID" value="CAB4036992.1"/>
    <property type="molecule type" value="Genomic_DNA"/>
</dbReference>
<dbReference type="GO" id="GO:0031519">
    <property type="term" value="C:PcG protein complex"/>
    <property type="evidence" value="ECO:0007669"/>
    <property type="project" value="UniProtKB-ARBA"/>
</dbReference>